<evidence type="ECO:0008006" key="4">
    <source>
        <dbReference type="Google" id="ProtNLM"/>
    </source>
</evidence>
<evidence type="ECO:0000313" key="2">
    <source>
        <dbReference type="EMBL" id="GMR44961.1"/>
    </source>
</evidence>
<keyword evidence="1" id="KW-0472">Membrane</keyword>
<sequence>AINGIAYVGVNFILSNASCFMFSRITVLNRRAESRMIAFQGIVRYSVGRRWQIHENLELAKDIRVLLFGNAAQIAFYLSLFFVP</sequence>
<dbReference type="EMBL" id="BTRK01000004">
    <property type="protein sequence ID" value="GMR44961.1"/>
    <property type="molecule type" value="Genomic_DNA"/>
</dbReference>
<feature type="non-terminal residue" evidence="2">
    <location>
        <position position="84"/>
    </location>
</feature>
<dbReference type="PANTHER" id="PTHR23128">
    <property type="entry name" value="SERPENTINE RECEPTOR, CLASS E (EPSILON)-RELATED"/>
    <property type="match status" value="1"/>
</dbReference>
<keyword evidence="1" id="KW-1133">Transmembrane helix</keyword>
<feature type="transmembrane region" description="Helical" evidence="1">
    <location>
        <begin position="65"/>
        <end position="83"/>
    </location>
</feature>
<feature type="transmembrane region" description="Helical" evidence="1">
    <location>
        <begin position="6"/>
        <end position="27"/>
    </location>
</feature>
<accession>A0AAN5CIC9</accession>
<keyword evidence="3" id="KW-1185">Reference proteome</keyword>
<dbReference type="Proteomes" id="UP001328107">
    <property type="component" value="Unassembled WGS sequence"/>
</dbReference>
<evidence type="ECO:0000313" key="3">
    <source>
        <dbReference type="Proteomes" id="UP001328107"/>
    </source>
</evidence>
<proteinExistence type="predicted"/>
<organism evidence="2 3">
    <name type="scientific">Pristionchus mayeri</name>
    <dbReference type="NCBI Taxonomy" id="1317129"/>
    <lineage>
        <taxon>Eukaryota</taxon>
        <taxon>Metazoa</taxon>
        <taxon>Ecdysozoa</taxon>
        <taxon>Nematoda</taxon>
        <taxon>Chromadorea</taxon>
        <taxon>Rhabditida</taxon>
        <taxon>Rhabditina</taxon>
        <taxon>Diplogasteromorpha</taxon>
        <taxon>Diplogasteroidea</taxon>
        <taxon>Neodiplogasteridae</taxon>
        <taxon>Pristionchus</taxon>
    </lineage>
</organism>
<keyword evidence="1" id="KW-0812">Transmembrane</keyword>
<reference evidence="3" key="1">
    <citation type="submission" date="2022-10" db="EMBL/GenBank/DDBJ databases">
        <title>Genome assembly of Pristionchus species.</title>
        <authorList>
            <person name="Yoshida K."/>
            <person name="Sommer R.J."/>
        </authorList>
    </citation>
    <scope>NUCLEOTIDE SEQUENCE [LARGE SCALE GENOMIC DNA]</scope>
    <source>
        <strain evidence="3">RS5460</strain>
    </source>
</reference>
<dbReference type="PANTHER" id="PTHR23128:SF132">
    <property type="entry name" value="SERPENTINE RECEPTOR, CLASS E (EPSILON)-RELATED"/>
    <property type="match status" value="1"/>
</dbReference>
<dbReference type="AlphaFoldDB" id="A0AAN5CIC9"/>
<feature type="non-terminal residue" evidence="2">
    <location>
        <position position="1"/>
    </location>
</feature>
<protein>
    <recommendedName>
        <fullName evidence="4">G protein-coupled receptor</fullName>
    </recommendedName>
</protein>
<evidence type="ECO:0000256" key="1">
    <source>
        <dbReference type="SAM" id="Phobius"/>
    </source>
</evidence>
<name>A0AAN5CIC9_9BILA</name>
<gene>
    <name evidence="2" type="ORF">PMAYCL1PPCAC_15156</name>
</gene>
<comment type="caution">
    <text evidence="2">The sequence shown here is derived from an EMBL/GenBank/DDBJ whole genome shotgun (WGS) entry which is preliminary data.</text>
</comment>